<keyword evidence="2" id="KW-1185">Reference proteome</keyword>
<dbReference type="EMBL" id="UHIA01000004">
    <property type="protein sequence ID" value="SUO98201.1"/>
    <property type="molecule type" value="Genomic_DNA"/>
</dbReference>
<protein>
    <submittedName>
        <fullName evidence="1">Uncharacterized protein</fullName>
    </submittedName>
</protein>
<gene>
    <name evidence="1" type="ORF">NCTC10717_01942</name>
</gene>
<proteinExistence type="predicted"/>
<evidence type="ECO:0000313" key="2">
    <source>
        <dbReference type="Proteomes" id="UP000254575"/>
    </source>
</evidence>
<evidence type="ECO:0000313" key="1">
    <source>
        <dbReference type="EMBL" id="SUO98201.1"/>
    </source>
</evidence>
<name>A0A380N2R0_9GAMM</name>
<dbReference type="Proteomes" id="UP000254575">
    <property type="component" value="Unassembled WGS sequence"/>
</dbReference>
<dbReference type="RefSeq" id="WP_115219057.1">
    <property type="nucleotide sequence ID" value="NZ_UHIA01000004.1"/>
</dbReference>
<accession>A0A380N2R0</accession>
<sequence>MSDTSNVQNNYLQNFWNSVLFFSSLSKNESTGKYNGLGNLAGITSATLGFISASSSKEAIKSYYGPNSNKTLNNLIDDAKGAQISNRSDYKYRQFSAKLWEAAGKANHPIHLQIQQAIGELDAKYNFNNKVLDSANNAKMLGTLGGLLRQN</sequence>
<organism evidence="1 2">
    <name type="scientific">Suttonella indologenes</name>
    <dbReference type="NCBI Taxonomy" id="13276"/>
    <lineage>
        <taxon>Bacteria</taxon>
        <taxon>Pseudomonadati</taxon>
        <taxon>Pseudomonadota</taxon>
        <taxon>Gammaproteobacteria</taxon>
        <taxon>Cardiobacteriales</taxon>
        <taxon>Cardiobacteriaceae</taxon>
        <taxon>Suttonella</taxon>
    </lineage>
</organism>
<dbReference type="AlphaFoldDB" id="A0A380N2R0"/>
<reference evidence="1 2" key="1">
    <citation type="submission" date="2018-06" db="EMBL/GenBank/DDBJ databases">
        <authorList>
            <consortium name="Pathogen Informatics"/>
            <person name="Doyle S."/>
        </authorList>
    </citation>
    <scope>NUCLEOTIDE SEQUENCE [LARGE SCALE GENOMIC DNA]</scope>
    <source>
        <strain evidence="1 2">NCTC10717</strain>
    </source>
</reference>